<feature type="transmembrane region" description="Helical" evidence="1">
    <location>
        <begin position="276"/>
        <end position="298"/>
    </location>
</feature>
<dbReference type="OrthoDB" id="5916368at2759"/>
<evidence type="ECO:0000313" key="2">
    <source>
        <dbReference type="EMBL" id="KRY74263.1"/>
    </source>
</evidence>
<dbReference type="Gene3D" id="1.20.1070.10">
    <property type="entry name" value="Rhodopsin 7-helix transmembrane proteins"/>
    <property type="match status" value="1"/>
</dbReference>
<evidence type="ECO:0000313" key="5">
    <source>
        <dbReference type="Proteomes" id="UP000054995"/>
    </source>
</evidence>
<comment type="caution">
    <text evidence="3">The sequence shown here is derived from an EMBL/GenBank/DDBJ whole genome shotgun (WGS) entry which is preliminary data.</text>
</comment>
<keyword evidence="5" id="KW-1185">Reference proteome</keyword>
<dbReference type="Proteomes" id="UP000054632">
    <property type="component" value="Unassembled WGS sequence"/>
</dbReference>
<dbReference type="EMBL" id="JYDT01000173">
    <property type="protein sequence ID" value="KRY82483.1"/>
    <property type="molecule type" value="Genomic_DNA"/>
</dbReference>
<gene>
    <name evidence="2" type="ORF">T4A_8986</name>
    <name evidence="3" type="ORF">T4D_14225</name>
</gene>
<keyword evidence="1" id="KW-1133">Transmembrane helix</keyword>
<evidence type="ECO:0000256" key="1">
    <source>
        <dbReference type="SAM" id="Phobius"/>
    </source>
</evidence>
<keyword evidence="1" id="KW-0472">Membrane</keyword>
<protein>
    <recommendedName>
        <fullName evidence="6">G-protein coupled receptors family 1 profile domain-containing protein</fullName>
    </recommendedName>
</protein>
<evidence type="ECO:0000313" key="4">
    <source>
        <dbReference type="Proteomes" id="UP000054632"/>
    </source>
</evidence>
<dbReference type="EMBL" id="JYDR01000027">
    <property type="protein sequence ID" value="KRY74263.1"/>
    <property type="molecule type" value="Genomic_DNA"/>
</dbReference>
<organism evidence="3 5">
    <name type="scientific">Trichinella pseudospiralis</name>
    <name type="common">Parasitic roundworm</name>
    <dbReference type="NCBI Taxonomy" id="6337"/>
    <lineage>
        <taxon>Eukaryota</taxon>
        <taxon>Metazoa</taxon>
        <taxon>Ecdysozoa</taxon>
        <taxon>Nematoda</taxon>
        <taxon>Enoplea</taxon>
        <taxon>Dorylaimia</taxon>
        <taxon>Trichinellida</taxon>
        <taxon>Trichinellidae</taxon>
        <taxon>Trichinella</taxon>
    </lineage>
</organism>
<evidence type="ECO:0000313" key="3">
    <source>
        <dbReference type="EMBL" id="KRY82483.1"/>
    </source>
</evidence>
<evidence type="ECO:0008006" key="6">
    <source>
        <dbReference type="Google" id="ProtNLM"/>
    </source>
</evidence>
<feature type="transmembrane region" description="Helical" evidence="1">
    <location>
        <begin position="152"/>
        <end position="175"/>
    </location>
</feature>
<keyword evidence="1" id="KW-0812">Transmembrane</keyword>
<dbReference type="AlphaFoldDB" id="A0A0V1FB49"/>
<feature type="transmembrane region" description="Helical" evidence="1">
    <location>
        <begin position="195"/>
        <end position="217"/>
    </location>
</feature>
<sequence>MHLQILENVTIYQINKSLSKLAWISRFPAISYLYIIFGSLGVLTNLLWMVKLWYVKKKKRVHYYYICEFSGYAVASVMTSATFILEYGRLLAYESSKSLVTPCYCIIYAVHPTLFAVLPITIAEIVFFMSWDVYVTISSTKCHGRKISRQQVVVIIAVYTFSIITMVSAAWWSAAYKKSQAISVVCMLTDVVTKGFLITLAVFTSVFSWGSLIFLICSTLSMKRHNPVSPGLQAILLRRKSKLVKNLFIIGIFTCLAQNLPFTVGLIAMIKKKRSHMLALSWISQIISLPLHALFRLFEKNCCFRKKNMLLNTISLEQNANCTTTLNC</sequence>
<feature type="transmembrane region" description="Helical" evidence="1">
    <location>
        <begin position="62"/>
        <end position="85"/>
    </location>
</feature>
<reference evidence="4 5" key="1">
    <citation type="submission" date="2015-01" db="EMBL/GenBank/DDBJ databases">
        <title>Evolution of Trichinella species and genotypes.</title>
        <authorList>
            <person name="Korhonen P.K."/>
            <person name="Edoardo P."/>
            <person name="Giuseppe L.R."/>
            <person name="Gasser R.B."/>
        </authorList>
    </citation>
    <scope>NUCLEOTIDE SEQUENCE [LARGE SCALE GENOMIC DNA]</scope>
    <source>
        <strain evidence="2">ISS13</strain>
        <strain evidence="3">ISS470</strain>
    </source>
</reference>
<proteinExistence type="predicted"/>
<accession>A0A0V1FB49</accession>
<name>A0A0V1FB49_TRIPS</name>
<feature type="transmembrane region" description="Helical" evidence="1">
    <location>
        <begin position="247"/>
        <end position="270"/>
    </location>
</feature>
<feature type="transmembrane region" description="Helical" evidence="1">
    <location>
        <begin position="29"/>
        <end position="50"/>
    </location>
</feature>
<feature type="transmembrane region" description="Helical" evidence="1">
    <location>
        <begin position="105"/>
        <end position="131"/>
    </location>
</feature>
<dbReference type="Proteomes" id="UP000054995">
    <property type="component" value="Unassembled WGS sequence"/>
</dbReference>